<dbReference type="Pfam" id="PF01261">
    <property type="entry name" value="AP_endonuc_2"/>
    <property type="match status" value="1"/>
</dbReference>
<keyword evidence="3" id="KW-1185">Reference proteome</keyword>
<dbReference type="Proteomes" id="UP001498469">
    <property type="component" value="Unassembled WGS sequence"/>
</dbReference>
<gene>
    <name evidence="2" type="ORF">SJI18_18250</name>
</gene>
<accession>A0ABU7US53</accession>
<dbReference type="PANTHER" id="PTHR12110:SF53">
    <property type="entry name" value="BLR5974 PROTEIN"/>
    <property type="match status" value="1"/>
</dbReference>
<dbReference type="PANTHER" id="PTHR12110">
    <property type="entry name" value="HYDROXYPYRUVATE ISOMERASE"/>
    <property type="match status" value="1"/>
</dbReference>
<proteinExistence type="predicted"/>
<evidence type="ECO:0000313" key="3">
    <source>
        <dbReference type="Proteomes" id="UP001498469"/>
    </source>
</evidence>
<protein>
    <submittedName>
        <fullName evidence="2">TIM barrel protein</fullName>
    </submittedName>
</protein>
<evidence type="ECO:0000259" key="1">
    <source>
        <dbReference type="Pfam" id="PF01261"/>
    </source>
</evidence>
<comment type="caution">
    <text evidence="2">The sequence shown here is derived from an EMBL/GenBank/DDBJ whole genome shotgun (WGS) entry which is preliminary data.</text>
</comment>
<reference evidence="2 3" key="1">
    <citation type="submission" date="2023-11" db="EMBL/GenBank/DDBJ databases">
        <title>Draft genome sequence of a psychrophilic Clostridium strain from permafrost water brine.</title>
        <authorList>
            <person name="Shcherbakova V.A."/>
            <person name="Trubitsyn V.E."/>
            <person name="Zakharyuk A.G."/>
        </authorList>
    </citation>
    <scope>NUCLEOTIDE SEQUENCE [LARGE SCALE GENOMIC DNA]</scope>
    <source>
        <strain evidence="2 3">14F</strain>
    </source>
</reference>
<dbReference type="InterPro" id="IPR013022">
    <property type="entry name" value="Xyl_isomerase-like_TIM-brl"/>
</dbReference>
<organism evidence="2 3">
    <name type="scientific">Clostridium frigoriphilum</name>
    <dbReference type="NCBI Taxonomy" id="443253"/>
    <lineage>
        <taxon>Bacteria</taxon>
        <taxon>Bacillati</taxon>
        <taxon>Bacillota</taxon>
        <taxon>Clostridia</taxon>
        <taxon>Eubacteriales</taxon>
        <taxon>Clostridiaceae</taxon>
        <taxon>Clostridium</taxon>
    </lineage>
</organism>
<dbReference type="RefSeq" id="WP_216252926.1">
    <property type="nucleotide sequence ID" value="NZ_JAZHFS010000020.1"/>
</dbReference>
<feature type="domain" description="Xylose isomerase-like TIM barrel" evidence="1">
    <location>
        <begin position="28"/>
        <end position="302"/>
    </location>
</feature>
<name>A0ABU7US53_9CLOT</name>
<dbReference type="InterPro" id="IPR050312">
    <property type="entry name" value="IolE/XylAMocC-like"/>
</dbReference>
<evidence type="ECO:0000313" key="2">
    <source>
        <dbReference type="EMBL" id="MEF2114240.1"/>
    </source>
</evidence>
<dbReference type="EMBL" id="JAZHFS010000020">
    <property type="protein sequence ID" value="MEF2114240.1"/>
    <property type="molecule type" value="Genomic_DNA"/>
</dbReference>
<sequence length="323" mass="36328">MSNIKLGVTLYCFTAEYARGILSFEDCVRIAAQMGAEGYEVVGTQMNPSYPYVSDEFLGLVQNCTQKYGIKPICYSANQDRGMIPGRNLTEDELLASAIIDLKSAHKLGCKIMRAQYLLSPKALGRLAPYAEEYGIKVGIEIHNPETPSTPIVKEYIEVIKESGSKFIGLIPDFGCFATKPNKPIWDDALKAGAKLEHLELAAKMRYDDVPKEETRKKLIEVGAGGPVFGALEGMYGFVQFRKEPDLEGLKNIIPYCFHFHGKFHYMDEQNHEASIPYQEILPVIQNSDFEGYIMSEYEDHASGRAIEMTKKHLMMERKLLES</sequence>